<gene>
    <name evidence="3" type="ORF">FL583_04240</name>
</gene>
<dbReference type="Proteomes" id="UP000317982">
    <property type="component" value="Unassembled WGS sequence"/>
</dbReference>
<evidence type="ECO:0000256" key="1">
    <source>
        <dbReference type="ARBA" id="ARBA00007689"/>
    </source>
</evidence>
<evidence type="ECO:0000313" key="4">
    <source>
        <dbReference type="Proteomes" id="UP000317982"/>
    </source>
</evidence>
<dbReference type="PANTHER" id="PTHR35174:SF3">
    <property type="entry name" value="BLL7171 PROTEIN"/>
    <property type="match status" value="1"/>
</dbReference>
<protein>
    <submittedName>
        <fullName evidence="3">YciI family protein</fullName>
    </submittedName>
</protein>
<dbReference type="InterPro" id="IPR011008">
    <property type="entry name" value="Dimeric_a/b-barrel"/>
</dbReference>
<dbReference type="InterPro" id="IPR005545">
    <property type="entry name" value="YCII"/>
</dbReference>
<dbReference type="InParanoid" id="A0A545AZ34"/>
<reference evidence="3 4" key="1">
    <citation type="submission" date="2019-07" db="EMBL/GenBank/DDBJ databases">
        <title>Cryptosporangium phraense sp. nov., isolated from plant litter.</title>
        <authorList>
            <person name="Suriyachadkun C."/>
        </authorList>
    </citation>
    <scope>NUCLEOTIDE SEQUENCE [LARGE SCALE GENOMIC DNA]</scope>
    <source>
        <strain evidence="3 4">A-T 5661</strain>
    </source>
</reference>
<comment type="caution">
    <text evidence="3">The sequence shown here is derived from an EMBL/GenBank/DDBJ whole genome shotgun (WGS) entry which is preliminary data.</text>
</comment>
<name>A0A545AZ34_9ACTN</name>
<dbReference type="RefSeq" id="WP_142703115.1">
    <property type="nucleotide sequence ID" value="NZ_VIRS01000002.1"/>
</dbReference>
<sequence length="124" mass="13613">MKYLVLIYGNPLTWAHPIYLNDPAFLALPPAERAAIHDRAEKLRDAITESGELLGGEMLDAPTTARTVRVRARQKIVTDGPYAETKEQLAGFVILDCATPERAAEIAAAIPDARFTGIELRPMI</sequence>
<dbReference type="SUPFAM" id="SSF54909">
    <property type="entry name" value="Dimeric alpha+beta barrel"/>
    <property type="match status" value="1"/>
</dbReference>
<evidence type="ECO:0000313" key="3">
    <source>
        <dbReference type="EMBL" id="TQS46596.1"/>
    </source>
</evidence>
<proteinExistence type="inferred from homology"/>
<evidence type="ECO:0000259" key="2">
    <source>
        <dbReference type="Pfam" id="PF03795"/>
    </source>
</evidence>
<organism evidence="3 4">
    <name type="scientific">Cryptosporangium phraense</name>
    <dbReference type="NCBI Taxonomy" id="2593070"/>
    <lineage>
        <taxon>Bacteria</taxon>
        <taxon>Bacillati</taxon>
        <taxon>Actinomycetota</taxon>
        <taxon>Actinomycetes</taxon>
        <taxon>Cryptosporangiales</taxon>
        <taxon>Cryptosporangiaceae</taxon>
        <taxon>Cryptosporangium</taxon>
    </lineage>
</organism>
<feature type="domain" description="YCII-related" evidence="2">
    <location>
        <begin position="1"/>
        <end position="121"/>
    </location>
</feature>
<dbReference type="AlphaFoldDB" id="A0A545AZ34"/>
<dbReference type="EMBL" id="VIRS01000002">
    <property type="protein sequence ID" value="TQS46596.1"/>
    <property type="molecule type" value="Genomic_DNA"/>
</dbReference>
<comment type="similarity">
    <text evidence="1">Belongs to the YciI family.</text>
</comment>
<keyword evidence="4" id="KW-1185">Reference proteome</keyword>
<dbReference type="Pfam" id="PF03795">
    <property type="entry name" value="YCII"/>
    <property type="match status" value="1"/>
</dbReference>
<accession>A0A545AZ34</accession>
<dbReference type="Gene3D" id="3.30.70.1060">
    <property type="entry name" value="Dimeric alpha+beta barrel"/>
    <property type="match status" value="1"/>
</dbReference>
<dbReference type="OrthoDB" id="3784582at2"/>
<dbReference type="PANTHER" id="PTHR35174">
    <property type="entry name" value="BLL7171 PROTEIN-RELATED"/>
    <property type="match status" value="1"/>
</dbReference>